<dbReference type="Pfam" id="PF00109">
    <property type="entry name" value="ketoacyl-synt"/>
    <property type="match status" value="1"/>
</dbReference>
<evidence type="ECO:0000256" key="8">
    <source>
        <dbReference type="ARBA" id="ARBA00023160"/>
    </source>
</evidence>
<dbReference type="PANTHER" id="PTHR43775:SF7">
    <property type="entry name" value="FATTY ACID SYNTHASE"/>
    <property type="match status" value="1"/>
</dbReference>
<dbReference type="GO" id="GO:0006633">
    <property type="term" value="P:fatty acid biosynthetic process"/>
    <property type="evidence" value="ECO:0007669"/>
    <property type="project" value="UniProtKB-KW"/>
</dbReference>
<keyword evidence="8" id="KW-0275">Fatty acid biosynthesis</keyword>
<evidence type="ECO:0000256" key="3">
    <source>
        <dbReference type="ARBA" id="ARBA00022679"/>
    </source>
</evidence>
<evidence type="ECO:0000256" key="2">
    <source>
        <dbReference type="ARBA" id="ARBA00022516"/>
    </source>
</evidence>
<dbReference type="EMBL" id="JANEYF010005411">
    <property type="protein sequence ID" value="KAJ8928308.1"/>
    <property type="molecule type" value="Genomic_DNA"/>
</dbReference>
<keyword evidence="3" id="KW-0808">Transferase</keyword>
<evidence type="ECO:0000256" key="1">
    <source>
        <dbReference type="ARBA" id="ARBA00022450"/>
    </source>
</evidence>
<name>A0AAV8WPP3_9CUCU</name>
<sequence length="113" mass="12317">MELFRSNTGVFVAIMQNSLDYDYLKIGSGINGTSYIIANNISYTFDFHGPSCGTDTGCSSSIYAINQAVDNMRLGACEAAVVCSAHANFFPHDSVEFTKLGVLNPEGRYVYYS</sequence>
<evidence type="ECO:0000256" key="7">
    <source>
        <dbReference type="ARBA" id="ARBA00023098"/>
    </source>
</evidence>
<reference evidence="11" key="1">
    <citation type="journal article" date="2023" name="Insect Mol. Biol.">
        <title>Genome sequencing provides insights into the evolution of gene families encoding plant cell wall-degrading enzymes in longhorned beetles.</title>
        <authorList>
            <person name="Shin N.R."/>
            <person name="Okamura Y."/>
            <person name="Kirsch R."/>
            <person name="Pauchet Y."/>
        </authorList>
    </citation>
    <scope>NUCLEOTIDE SEQUENCE</scope>
    <source>
        <strain evidence="11">RBIC_L_NR</strain>
    </source>
</reference>
<keyword evidence="7" id="KW-0443">Lipid metabolism</keyword>
<feature type="domain" description="Beta-ketoacyl synthase-like N-terminal" evidence="10">
    <location>
        <begin position="4"/>
        <end position="108"/>
    </location>
</feature>
<proteinExistence type="predicted"/>
<dbReference type="GO" id="GO:0016491">
    <property type="term" value="F:oxidoreductase activity"/>
    <property type="evidence" value="ECO:0007669"/>
    <property type="project" value="UniProtKB-KW"/>
</dbReference>
<dbReference type="InterPro" id="IPR014030">
    <property type="entry name" value="Ketoacyl_synth_N"/>
</dbReference>
<organism evidence="11 12">
    <name type="scientific">Rhamnusium bicolor</name>
    <dbReference type="NCBI Taxonomy" id="1586634"/>
    <lineage>
        <taxon>Eukaryota</taxon>
        <taxon>Metazoa</taxon>
        <taxon>Ecdysozoa</taxon>
        <taxon>Arthropoda</taxon>
        <taxon>Hexapoda</taxon>
        <taxon>Insecta</taxon>
        <taxon>Pterygota</taxon>
        <taxon>Neoptera</taxon>
        <taxon>Endopterygota</taxon>
        <taxon>Coleoptera</taxon>
        <taxon>Polyphaga</taxon>
        <taxon>Cucujiformia</taxon>
        <taxon>Chrysomeloidea</taxon>
        <taxon>Cerambycidae</taxon>
        <taxon>Lepturinae</taxon>
        <taxon>Rhagiini</taxon>
        <taxon>Rhamnusium</taxon>
    </lineage>
</organism>
<dbReference type="PROSITE" id="PS00606">
    <property type="entry name" value="KS3_1"/>
    <property type="match status" value="1"/>
</dbReference>
<keyword evidence="9" id="KW-0511">Multifunctional enzyme</keyword>
<evidence type="ECO:0000259" key="10">
    <source>
        <dbReference type="Pfam" id="PF00109"/>
    </source>
</evidence>
<protein>
    <recommendedName>
        <fullName evidence="10">Beta-ketoacyl synthase-like N-terminal domain-containing protein</fullName>
    </recommendedName>
</protein>
<keyword evidence="5" id="KW-0521">NADP</keyword>
<gene>
    <name evidence="11" type="ORF">NQ314_019143</name>
</gene>
<dbReference type="InterPro" id="IPR018201">
    <property type="entry name" value="Ketoacyl_synth_AS"/>
</dbReference>
<evidence type="ECO:0000256" key="6">
    <source>
        <dbReference type="ARBA" id="ARBA00023002"/>
    </source>
</evidence>
<evidence type="ECO:0000313" key="11">
    <source>
        <dbReference type="EMBL" id="KAJ8928308.1"/>
    </source>
</evidence>
<keyword evidence="2" id="KW-0444">Lipid biosynthesis</keyword>
<comment type="caution">
    <text evidence="11">The sequence shown here is derived from an EMBL/GenBank/DDBJ whole genome shotgun (WGS) entry which is preliminary data.</text>
</comment>
<dbReference type="GO" id="GO:0004315">
    <property type="term" value="F:3-oxoacyl-[acyl-carrier-protein] synthase activity"/>
    <property type="evidence" value="ECO:0007669"/>
    <property type="project" value="InterPro"/>
</dbReference>
<keyword evidence="1" id="KW-0596">Phosphopantetheine</keyword>
<dbReference type="Proteomes" id="UP001162156">
    <property type="component" value="Unassembled WGS sequence"/>
</dbReference>
<evidence type="ECO:0000256" key="9">
    <source>
        <dbReference type="ARBA" id="ARBA00023268"/>
    </source>
</evidence>
<keyword evidence="6" id="KW-0560">Oxidoreductase</keyword>
<dbReference type="InterPro" id="IPR016039">
    <property type="entry name" value="Thiolase-like"/>
</dbReference>
<keyword evidence="12" id="KW-1185">Reference proteome</keyword>
<dbReference type="GO" id="GO:0004312">
    <property type="term" value="F:fatty acid synthase activity"/>
    <property type="evidence" value="ECO:0007669"/>
    <property type="project" value="TreeGrafter"/>
</dbReference>
<evidence type="ECO:0000313" key="12">
    <source>
        <dbReference type="Proteomes" id="UP001162156"/>
    </source>
</evidence>
<evidence type="ECO:0000256" key="5">
    <source>
        <dbReference type="ARBA" id="ARBA00022857"/>
    </source>
</evidence>
<dbReference type="Gene3D" id="3.40.47.10">
    <property type="match status" value="1"/>
</dbReference>
<accession>A0AAV8WPP3</accession>
<dbReference type="AlphaFoldDB" id="A0AAV8WPP3"/>
<dbReference type="InterPro" id="IPR050091">
    <property type="entry name" value="PKS_NRPS_Biosynth_Enz"/>
</dbReference>
<evidence type="ECO:0000256" key="4">
    <source>
        <dbReference type="ARBA" id="ARBA00022832"/>
    </source>
</evidence>
<dbReference type="SUPFAM" id="SSF53901">
    <property type="entry name" value="Thiolase-like"/>
    <property type="match status" value="1"/>
</dbReference>
<keyword evidence="4" id="KW-0276">Fatty acid metabolism</keyword>
<dbReference type="PANTHER" id="PTHR43775">
    <property type="entry name" value="FATTY ACID SYNTHASE"/>
    <property type="match status" value="1"/>
</dbReference>